<proteinExistence type="predicted"/>
<dbReference type="Pfam" id="PF00990">
    <property type="entry name" value="GGDEF"/>
    <property type="match status" value="1"/>
</dbReference>
<dbReference type="SMART" id="SM00052">
    <property type="entry name" value="EAL"/>
    <property type="match status" value="1"/>
</dbReference>
<feature type="transmembrane region" description="Helical" evidence="1">
    <location>
        <begin position="42"/>
        <end position="63"/>
    </location>
</feature>
<keyword evidence="1" id="KW-1133">Transmembrane helix</keyword>
<dbReference type="Pfam" id="PF00563">
    <property type="entry name" value="EAL"/>
    <property type="match status" value="1"/>
</dbReference>
<gene>
    <name evidence="4" type="ORF">MARA_21200</name>
</gene>
<dbReference type="KEGG" id="marz:MARA_21200"/>
<dbReference type="InterPro" id="IPR001633">
    <property type="entry name" value="EAL_dom"/>
</dbReference>
<dbReference type="InterPro" id="IPR000160">
    <property type="entry name" value="GGDEF_dom"/>
</dbReference>
<dbReference type="AlphaFoldDB" id="A0A7I7RVL5"/>
<dbReference type="InterPro" id="IPR035919">
    <property type="entry name" value="EAL_sf"/>
</dbReference>
<protein>
    <submittedName>
        <fullName evidence="4">GGDEF-domain containing protein</fullName>
    </submittedName>
</protein>
<dbReference type="InterPro" id="IPR029787">
    <property type="entry name" value="Nucleotide_cyclase"/>
</dbReference>
<evidence type="ECO:0000259" key="2">
    <source>
        <dbReference type="PROSITE" id="PS50883"/>
    </source>
</evidence>
<feature type="transmembrane region" description="Helical" evidence="1">
    <location>
        <begin position="206"/>
        <end position="227"/>
    </location>
</feature>
<evidence type="ECO:0000256" key="1">
    <source>
        <dbReference type="SAM" id="Phobius"/>
    </source>
</evidence>
<feature type="transmembrane region" description="Helical" evidence="1">
    <location>
        <begin position="172"/>
        <end position="194"/>
    </location>
</feature>
<dbReference type="NCBIfam" id="TIGR00254">
    <property type="entry name" value="GGDEF"/>
    <property type="match status" value="1"/>
</dbReference>
<feature type="transmembrane region" description="Helical" evidence="1">
    <location>
        <begin position="142"/>
        <end position="160"/>
    </location>
</feature>
<dbReference type="SMART" id="SM00267">
    <property type="entry name" value="GGDEF"/>
    <property type="match status" value="1"/>
</dbReference>
<dbReference type="SUPFAM" id="SSF55073">
    <property type="entry name" value="Nucleotide cyclase"/>
    <property type="match status" value="1"/>
</dbReference>
<feature type="transmembrane region" description="Helical" evidence="1">
    <location>
        <begin position="115"/>
        <end position="135"/>
    </location>
</feature>
<dbReference type="PANTHER" id="PTHR33121">
    <property type="entry name" value="CYCLIC DI-GMP PHOSPHODIESTERASE PDEF"/>
    <property type="match status" value="1"/>
</dbReference>
<reference evidence="4 5" key="1">
    <citation type="journal article" date="2019" name="Emerg. Microbes Infect.">
        <title>Comprehensive subspecies identification of 175 nontuberculous mycobacteria species based on 7547 genomic profiles.</title>
        <authorList>
            <person name="Matsumoto Y."/>
            <person name="Kinjo T."/>
            <person name="Motooka D."/>
            <person name="Nabeya D."/>
            <person name="Jung N."/>
            <person name="Uechi K."/>
            <person name="Horii T."/>
            <person name="Iida T."/>
            <person name="Fujita J."/>
            <person name="Nakamura S."/>
        </authorList>
    </citation>
    <scope>NUCLEOTIDE SEQUENCE [LARGE SCALE GENOMIC DNA]</scope>
    <source>
        <strain evidence="4 5">JCM 18538</strain>
    </source>
</reference>
<organism evidence="4 5">
    <name type="scientific">Mycolicibacterium arabiense</name>
    <dbReference type="NCBI Taxonomy" id="1286181"/>
    <lineage>
        <taxon>Bacteria</taxon>
        <taxon>Bacillati</taxon>
        <taxon>Actinomycetota</taxon>
        <taxon>Actinomycetes</taxon>
        <taxon>Mycobacteriales</taxon>
        <taxon>Mycobacteriaceae</taxon>
        <taxon>Mycolicibacterium</taxon>
    </lineage>
</organism>
<keyword evidence="5" id="KW-1185">Reference proteome</keyword>
<evidence type="ECO:0000313" key="5">
    <source>
        <dbReference type="Proteomes" id="UP000467428"/>
    </source>
</evidence>
<feature type="transmembrane region" description="Helical" evidence="1">
    <location>
        <begin position="12"/>
        <end position="36"/>
    </location>
</feature>
<feature type="domain" description="GGDEF" evidence="3">
    <location>
        <begin position="362"/>
        <end position="496"/>
    </location>
</feature>
<keyword evidence="1" id="KW-0812">Transmembrane</keyword>
<feature type="transmembrane region" description="Helical" evidence="1">
    <location>
        <begin position="298"/>
        <end position="316"/>
    </location>
</feature>
<accession>A0A7I7RVL5</accession>
<dbReference type="Gene3D" id="3.30.70.270">
    <property type="match status" value="1"/>
</dbReference>
<sequence>MREELGDYMPRSRFTLVCGVLGVCFAVFAAWLIGGWGGPDTVLAVSDLGSLLAGGFAAGCAALTTRASRGRQRRAWGALTIALAGWFFGDAVWAYTELVQGVGTAPFPSLSDAGYLVFPVAACLALLLLPIGTLGQSQTRPLLDGVIIAGSLFVIMWTTGLDEVFRLGREDWFAFAVSVAYPITDIVLLSVALLMLTRARSGQRGLVVVFTLAMAVMAVSDSLFVLLNANGSYTSGALVDAGWVAGLLLLAVAAMMGLRSADIDFGPARPGSQTALWLPYVPLPLAVALGANDDGSPTLMIAGLVVVSAVVARQLIIAEENRRLLVTVADQALRDPLTGLANRALFRDRLDHAVALRIRDGRHLAVLTIDLDDFKLVNDSLGHPAGDALLKSVAVRIVGCVGEGDTVARVGGDEFAVLLEDCSEPPIVLAHRIFDAFDQPFSVEGQEVFMRPSVGLSTGQSPDEPATSAEALLKQADLAMYAAKRSEHGGVAAFTADMHRIDLREVDPPRDRDVTPRRSGSAGLQLFAQLRRAIDHAELSLVYQPKFAVPSGRMAGVEALVRWDHPERGLMLPDEFLPLARQNGLMGALTEAVVERAVRDAIAWRAEGTDVPFAINLFPPTLGDLELPNRIVRIVTDGGLSTDCLTVEITEDFLLGNVKRAGRVLEMLRDWQIRISIDDFGSGYSALSYLRELPIDELKLDRHFIAPMLTDERAEAIVRAIIDLTHRLGMTCVAEGVENAATAMMLADHGCDVIQGHYCSPPVNASEVLSVASPW</sequence>
<dbReference type="InterPro" id="IPR043128">
    <property type="entry name" value="Rev_trsase/Diguanyl_cyclase"/>
</dbReference>
<feature type="domain" description="EAL" evidence="2">
    <location>
        <begin position="523"/>
        <end position="775"/>
    </location>
</feature>
<dbReference type="EMBL" id="AP022593">
    <property type="protein sequence ID" value="BBY48652.1"/>
    <property type="molecule type" value="Genomic_DNA"/>
</dbReference>
<dbReference type="InterPro" id="IPR050706">
    <property type="entry name" value="Cyclic-di-GMP_PDE-like"/>
</dbReference>
<dbReference type="Gene3D" id="3.20.20.450">
    <property type="entry name" value="EAL domain"/>
    <property type="match status" value="1"/>
</dbReference>
<dbReference type="PANTHER" id="PTHR33121:SF70">
    <property type="entry name" value="SIGNALING PROTEIN YKOW"/>
    <property type="match status" value="1"/>
</dbReference>
<feature type="transmembrane region" description="Helical" evidence="1">
    <location>
        <begin position="233"/>
        <end position="254"/>
    </location>
</feature>
<dbReference type="SUPFAM" id="SSF141868">
    <property type="entry name" value="EAL domain-like"/>
    <property type="match status" value="1"/>
</dbReference>
<dbReference type="CDD" id="cd01949">
    <property type="entry name" value="GGDEF"/>
    <property type="match status" value="1"/>
</dbReference>
<geneLocation type="plasmid" evidence="5">
    <name>pjcm18538 dna</name>
</geneLocation>
<keyword evidence="1" id="KW-0472">Membrane</keyword>
<dbReference type="Proteomes" id="UP000467428">
    <property type="component" value="Chromosome"/>
</dbReference>
<dbReference type="PROSITE" id="PS50887">
    <property type="entry name" value="GGDEF"/>
    <property type="match status" value="1"/>
</dbReference>
<feature type="transmembrane region" description="Helical" evidence="1">
    <location>
        <begin position="75"/>
        <end position="95"/>
    </location>
</feature>
<dbReference type="CDD" id="cd01948">
    <property type="entry name" value="EAL"/>
    <property type="match status" value="1"/>
</dbReference>
<name>A0A7I7RVL5_9MYCO</name>
<dbReference type="GO" id="GO:0071111">
    <property type="term" value="F:cyclic-guanylate-specific phosphodiesterase activity"/>
    <property type="evidence" value="ECO:0007669"/>
    <property type="project" value="InterPro"/>
</dbReference>
<evidence type="ECO:0000313" key="4">
    <source>
        <dbReference type="EMBL" id="BBY48652.1"/>
    </source>
</evidence>
<evidence type="ECO:0000259" key="3">
    <source>
        <dbReference type="PROSITE" id="PS50887"/>
    </source>
</evidence>
<dbReference type="PROSITE" id="PS50883">
    <property type="entry name" value="EAL"/>
    <property type="match status" value="1"/>
</dbReference>